<dbReference type="CDD" id="cd02798">
    <property type="entry name" value="tRNA_bind_CsaA"/>
    <property type="match status" value="1"/>
</dbReference>
<proteinExistence type="predicted"/>
<keyword evidence="2 3" id="KW-0694">RNA-binding</keyword>
<feature type="domain" description="TRNA-binding" evidence="4">
    <location>
        <begin position="6"/>
        <end position="108"/>
    </location>
</feature>
<evidence type="ECO:0000259" key="4">
    <source>
        <dbReference type="PROSITE" id="PS50886"/>
    </source>
</evidence>
<dbReference type="InterPro" id="IPR012340">
    <property type="entry name" value="NA-bd_OB-fold"/>
</dbReference>
<accession>A0A9D8PSA3</accession>
<dbReference type="SUPFAM" id="SSF50249">
    <property type="entry name" value="Nucleic acid-binding proteins"/>
    <property type="match status" value="1"/>
</dbReference>
<protein>
    <submittedName>
        <fullName evidence="5">tRNA-binding protein</fullName>
    </submittedName>
</protein>
<dbReference type="EMBL" id="JAFGIX010000086">
    <property type="protein sequence ID" value="MBN1574652.1"/>
    <property type="molecule type" value="Genomic_DNA"/>
</dbReference>
<reference evidence="5" key="2">
    <citation type="submission" date="2021-01" db="EMBL/GenBank/DDBJ databases">
        <authorList>
            <person name="Hahn C.R."/>
            <person name="Youssef N.H."/>
            <person name="Elshahed M."/>
        </authorList>
    </citation>
    <scope>NUCLEOTIDE SEQUENCE</scope>
    <source>
        <strain evidence="5">Zod_Metabat.24</strain>
    </source>
</reference>
<dbReference type="Proteomes" id="UP000809273">
    <property type="component" value="Unassembled WGS sequence"/>
</dbReference>
<dbReference type="PANTHER" id="PTHR11586:SF37">
    <property type="entry name" value="TRNA-BINDING DOMAIN-CONTAINING PROTEIN"/>
    <property type="match status" value="1"/>
</dbReference>
<dbReference type="AlphaFoldDB" id="A0A9D8PSA3"/>
<dbReference type="Pfam" id="PF01588">
    <property type="entry name" value="tRNA_bind"/>
    <property type="match status" value="1"/>
</dbReference>
<gene>
    <name evidence="5" type="ORF">JW984_15755</name>
</gene>
<reference evidence="5" key="1">
    <citation type="journal article" date="2021" name="Environ. Microbiol.">
        <title>Genomic characterization of three novel Desulfobacterota classes expand the metabolic and phylogenetic diversity of the phylum.</title>
        <authorList>
            <person name="Murphy C.L."/>
            <person name="Biggerstaff J."/>
            <person name="Eichhorn A."/>
            <person name="Ewing E."/>
            <person name="Shahan R."/>
            <person name="Soriano D."/>
            <person name="Stewart S."/>
            <person name="VanMol K."/>
            <person name="Walker R."/>
            <person name="Walters P."/>
            <person name="Elshahed M.S."/>
            <person name="Youssef N.H."/>
        </authorList>
    </citation>
    <scope>NUCLEOTIDE SEQUENCE</scope>
    <source>
        <strain evidence="5">Zod_Metabat.24</strain>
    </source>
</reference>
<evidence type="ECO:0000256" key="3">
    <source>
        <dbReference type="PROSITE-ProRule" id="PRU00209"/>
    </source>
</evidence>
<sequence>MIDYELFRKVDMRVGTVVSVKLNEKARVPSYVLTIDLGGLGTRLSSAQIVDLHKAEELVGRQVVCVANLPPKRIAGIKSEVLILGVDGDSGVVLLAPERSVGNGVRVY</sequence>
<dbReference type="FunFam" id="2.40.50.140:FF:000165">
    <property type="entry name" value="Chaperone CsaA"/>
    <property type="match status" value="1"/>
</dbReference>
<name>A0A9D8PSA3_9DELT</name>
<dbReference type="NCBIfam" id="TIGR02222">
    <property type="entry name" value="chap_CsaA"/>
    <property type="match status" value="1"/>
</dbReference>
<keyword evidence="1 3" id="KW-0820">tRNA-binding</keyword>
<dbReference type="GO" id="GO:0000049">
    <property type="term" value="F:tRNA binding"/>
    <property type="evidence" value="ECO:0007669"/>
    <property type="project" value="UniProtKB-UniRule"/>
</dbReference>
<dbReference type="InterPro" id="IPR051270">
    <property type="entry name" value="Tyrosine-tRNA_ligase_regulator"/>
</dbReference>
<dbReference type="InterPro" id="IPR002547">
    <property type="entry name" value="tRNA-bd_dom"/>
</dbReference>
<dbReference type="InterPro" id="IPR008231">
    <property type="entry name" value="CsaA"/>
</dbReference>
<dbReference type="NCBIfam" id="NF007494">
    <property type="entry name" value="PRK10089.1-3"/>
    <property type="match status" value="1"/>
</dbReference>
<evidence type="ECO:0000256" key="1">
    <source>
        <dbReference type="ARBA" id="ARBA00022555"/>
    </source>
</evidence>
<dbReference type="PANTHER" id="PTHR11586">
    <property type="entry name" value="TRNA-AMINOACYLATION COFACTOR ARC1 FAMILY MEMBER"/>
    <property type="match status" value="1"/>
</dbReference>
<comment type="caution">
    <text evidence="5">The sequence shown here is derived from an EMBL/GenBank/DDBJ whole genome shotgun (WGS) entry which is preliminary data.</text>
</comment>
<dbReference type="Gene3D" id="2.40.50.140">
    <property type="entry name" value="Nucleic acid-binding proteins"/>
    <property type="match status" value="1"/>
</dbReference>
<organism evidence="5 6">
    <name type="scientific">Candidatus Zymogenus saltonus</name>
    <dbReference type="NCBI Taxonomy" id="2844893"/>
    <lineage>
        <taxon>Bacteria</taxon>
        <taxon>Deltaproteobacteria</taxon>
        <taxon>Candidatus Zymogenia</taxon>
        <taxon>Candidatus Zymogeniales</taxon>
        <taxon>Candidatus Zymogenaceae</taxon>
        <taxon>Candidatus Zymogenus</taxon>
    </lineage>
</organism>
<evidence type="ECO:0000256" key="2">
    <source>
        <dbReference type="ARBA" id="ARBA00022884"/>
    </source>
</evidence>
<evidence type="ECO:0000313" key="6">
    <source>
        <dbReference type="Proteomes" id="UP000809273"/>
    </source>
</evidence>
<evidence type="ECO:0000313" key="5">
    <source>
        <dbReference type="EMBL" id="MBN1574652.1"/>
    </source>
</evidence>
<dbReference type="PROSITE" id="PS50886">
    <property type="entry name" value="TRBD"/>
    <property type="match status" value="1"/>
</dbReference>